<dbReference type="RefSeq" id="WP_166585761.1">
    <property type="nucleotide sequence ID" value="NZ_WWEO01000042.1"/>
</dbReference>
<dbReference type="EMBL" id="WWEO01000042">
    <property type="protein sequence ID" value="NCD69780.1"/>
    <property type="molecule type" value="Genomic_DNA"/>
</dbReference>
<comment type="caution">
    <text evidence="2">The sequence shown here is derived from an EMBL/GenBank/DDBJ whole genome shotgun (WGS) entry which is preliminary data.</text>
</comment>
<protein>
    <submittedName>
        <fullName evidence="2">Uncharacterized protein</fullName>
    </submittedName>
</protein>
<dbReference type="Proteomes" id="UP000638732">
    <property type="component" value="Unassembled WGS sequence"/>
</dbReference>
<keyword evidence="3" id="KW-1185">Reference proteome</keyword>
<proteinExistence type="predicted"/>
<feature type="region of interest" description="Disordered" evidence="1">
    <location>
        <begin position="22"/>
        <end position="63"/>
    </location>
</feature>
<dbReference type="AlphaFoldDB" id="A0A965ZF61"/>
<sequence>MKTYFETETEVAENDVFFAQFPDEDEDQESDVDQTVVDDDDDFLFDDEDGEVDGPVNDTDEEE</sequence>
<accession>A0A965ZF61</accession>
<evidence type="ECO:0000313" key="2">
    <source>
        <dbReference type="EMBL" id="NCD69780.1"/>
    </source>
</evidence>
<evidence type="ECO:0000256" key="1">
    <source>
        <dbReference type="SAM" id="MobiDB-lite"/>
    </source>
</evidence>
<evidence type="ECO:0000313" key="3">
    <source>
        <dbReference type="Proteomes" id="UP000638732"/>
    </source>
</evidence>
<gene>
    <name evidence="2" type="ORF">GSY63_10480</name>
</gene>
<name>A0A965ZF61_9SPHI</name>
<reference evidence="2" key="2">
    <citation type="submission" date="2020-10" db="EMBL/GenBank/DDBJ databases">
        <title>Mucilaginibacter sp. nov., isolated from soil.</title>
        <authorList>
            <person name="Jeon C.O."/>
        </authorList>
    </citation>
    <scope>NUCLEOTIDE SEQUENCE</scope>
    <source>
        <strain evidence="2">R11</strain>
    </source>
</reference>
<organism evidence="2 3">
    <name type="scientific">Mucilaginibacter agri</name>
    <dbReference type="NCBI Taxonomy" id="2695265"/>
    <lineage>
        <taxon>Bacteria</taxon>
        <taxon>Pseudomonadati</taxon>
        <taxon>Bacteroidota</taxon>
        <taxon>Sphingobacteriia</taxon>
        <taxon>Sphingobacteriales</taxon>
        <taxon>Sphingobacteriaceae</taxon>
        <taxon>Mucilaginibacter</taxon>
    </lineage>
</organism>
<reference evidence="2" key="1">
    <citation type="submission" date="2020-01" db="EMBL/GenBank/DDBJ databases">
        <authorList>
            <person name="Seo Y.L."/>
        </authorList>
    </citation>
    <scope>NUCLEOTIDE SEQUENCE</scope>
    <source>
        <strain evidence="2">R11</strain>
    </source>
</reference>